<gene>
    <name evidence="9" type="primary">eda</name>
    <name evidence="9" type="ORF">G0Q06_04515</name>
</gene>
<dbReference type="GO" id="GO:0008675">
    <property type="term" value="F:2-dehydro-3-deoxy-phosphogluconate aldolase activity"/>
    <property type="evidence" value="ECO:0007669"/>
    <property type="project" value="UniProtKB-EC"/>
</dbReference>
<organism evidence="9 10">
    <name type="scientific">Oceanipulchritudo coccoides</name>
    <dbReference type="NCBI Taxonomy" id="2706888"/>
    <lineage>
        <taxon>Bacteria</taxon>
        <taxon>Pseudomonadati</taxon>
        <taxon>Verrucomicrobiota</taxon>
        <taxon>Opitutia</taxon>
        <taxon>Puniceicoccales</taxon>
        <taxon>Oceanipulchritudinaceae</taxon>
        <taxon>Oceanipulchritudo</taxon>
    </lineage>
</organism>
<dbReference type="InterPro" id="IPR013785">
    <property type="entry name" value="Aldolase_TIM"/>
</dbReference>
<dbReference type="EMBL" id="JAAGNX010000001">
    <property type="protein sequence ID" value="NDV61706.1"/>
    <property type="molecule type" value="Genomic_DNA"/>
</dbReference>
<dbReference type="PROSITE" id="PS00159">
    <property type="entry name" value="ALDOLASE_KDPG_KHG_1"/>
    <property type="match status" value="1"/>
</dbReference>
<comment type="subunit">
    <text evidence="4">Homotrimer.</text>
</comment>
<dbReference type="InterPro" id="IPR031338">
    <property type="entry name" value="KDPG/KHG_AS_2"/>
</dbReference>
<dbReference type="CDD" id="cd00452">
    <property type="entry name" value="KDPG_aldolase"/>
    <property type="match status" value="1"/>
</dbReference>
<sequence length="210" mass="22172">MSLESITKSRLVPVAVIPSLSSALPLAEALMEAGLPHIEVTLRTDCALEAMRAICKEFPEMTIGAGTILDATVLPELVEMGVTFGVSPGLNPEVIEKAQSLDFQMIPGVITPGEVERGLSMGLKLLKFFPAEAAGGVKMLKALAGPYGHTSVQFVPTGGINAANAQPYLDLKITRAIGGSWFVDQKLVADGDFEQIKTLTRAAIKLATPN</sequence>
<comment type="pathway">
    <text evidence="2">Carbohydrate acid metabolism; 2-dehydro-3-deoxy-D-gluconate degradation; D-glyceraldehyde 3-phosphate and pyruvate from 2-dehydro-3-deoxy-D-gluconate: step 2/2.</text>
</comment>
<dbReference type="InterPro" id="IPR000887">
    <property type="entry name" value="Aldlse_KDPG_KHG"/>
</dbReference>
<evidence type="ECO:0000256" key="1">
    <source>
        <dbReference type="ARBA" id="ARBA00000654"/>
    </source>
</evidence>
<protein>
    <recommendedName>
        <fullName evidence="5">2-dehydro-3-deoxy-phosphogluconate aldolase</fullName>
        <ecNumber evidence="5">4.1.2.14</ecNumber>
    </recommendedName>
</protein>
<evidence type="ECO:0000256" key="5">
    <source>
        <dbReference type="ARBA" id="ARBA00013063"/>
    </source>
</evidence>
<comment type="catalytic activity">
    <reaction evidence="1">
        <text>2-dehydro-3-deoxy-6-phospho-D-gluconate = D-glyceraldehyde 3-phosphate + pyruvate</text>
        <dbReference type="Rhea" id="RHEA:17089"/>
        <dbReference type="ChEBI" id="CHEBI:15361"/>
        <dbReference type="ChEBI" id="CHEBI:57569"/>
        <dbReference type="ChEBI" id="CHEBI:59776"/>
        <dbReference type="EC" id="4.1.2.14"/>
    </reaction>
</comment>
<dbReference type="NCBIfam" id="TIGR01182">
    <property type="entry name" value="eda"/>
    <property type="match status" value="1"/>
</dbReference>
<evidence type="ECO:0000256" key="3">
    <source>
        <dbReference type="ARBA" id="ARBA00006906"/>
    </source>
</evidence>
<keyword evidence="10" id="KW-1185">Reference proteome</keyword>
<evidence type="ECO:0000256" key="2">
    <source>
        <dbReference type="ARBA" id="ARBA00004736"/>
    </source>
</evidence>
<evidence type="ECO:0000313" key="10">
    <source>
        <dbReference type="Proteomes" id="UP000478417"/>
    </source>
</evidence>
<dbReference type="AlphaFoldDB" id="A0A6B2M045"/>
<keyword evidence="7" id="KW-0704">Schiff base</keyword>
<evidence type="ECO:0000313" key="9">
    <source>
        <dbReference type="EMBL" id="NDV61706.1"/>
    </source>
</evidence>
<evidence type="ECO:0000256" key="8">
    <source>
        <dbReference type="ARBA" id="ARBA00023277"/>
    </source>
</evidence>
<dbReference type="SUPFAM" id="SSF51569">
    <property type="entry name" value="Aldolase"/>
    <property type="match status" value="1"/>
</dbReference>
<reference evidence="9 10" key="1">
    <citation type="submission" date="2020-02" db="EMBL/GenBank/DDBJ databases">
        <title>Albibacoteraceae fam. nov., the first described family within the subdivision 4 Verrucomicrobia.</title>
        <authorList>
            <person name="Xi F."/>
        </authorList>
    </citation>
    <scope>NUCLEOTIDE SEQUENCE [LARGE SCALE GENOMIC DNA]</scope>
    <source>
        <strain evidence="9 10">CK1056</strain>
    </source>
</reference>
<comment type="caution">
    <text evidence="9">The sequence shown here is derived from an EMBL/GenBank/DDBJ whole genome shotgun (WGS) entry which is preliminary data.</text>
</comment>
<dbReference type="Pfam" id="PF01081">
    <property type="entry name" value="Aldolase"/>
    <property type="match status" value="1"/>
</dbReference>
<dbReference type="NCBIfam" id="NF004325">
    <property type="entry name" value="PRK05718.1"/>
    <property type="match status" value="1"/>
</dbReference>
<dbReference type="PROSITE" id="PS00160">
    <property type="entry name" value="ALDOLASE_KDPG_KHG_2"/>
    <property type="match status" value="1"/>
</dbReference>
<dbReference type="InterPro" id="IPR031337">
    <property type="entry name" value="KDPG/KHG_AS_1"/>
</dbReference>
<dbReference type="PANTHER" id="PTHR30246">
    <property type="entry name" value="2-KETO-3-DEOXY-6-PHOSPHOGLUCONATE ALDOLASE"/>
    <property type="match status" value="1"/>
</dbReference>
<dbReference type="EC" id="4.1.2.14" evidence="5"/>
<proteinExistence type="inferred from homology"/>
<evidence type="ECO:0000256" key="7">
    <source>
        <dbReference type="ARBA" id="ARBA00023270"/>
    </source>
</evidence>
<name>A0A6B2M045_9BACT</name>
<dbReference type="Proteomes" id="UP000478417">
    <property type="component" value="Unassembled WGS sequence"/>
</dbReference>
<evidence type="ECO:0000256" key="4">
    <source>
        <dbReference type="ARBA" id="ARBA00011233"/>
    </source>
</evidence>
<comment type="similarity">
    <text evidence="3">Belongs to the KHG/KDPG aldolase family.</text>
</comment>
<dbReference type="Gene3D" id="3.20.20.70">
    <property type="entry name" value="Aldolase class I"/>
    <property type="match status" value="1"/>
</dbReference>
<keyword evidence="8" id="KW-0119">Carbohydrate metabolism</keyword>
<dbReference type="RefSeq" id="WP_163962870.1">
    <property type="nucleotide sequence ID" value="NZ_JAAGNX010000001.1"/>
</dbReference>
<dbReference type="PANTHER" id="PTHR30246:SF1">
    <property type="entry name" value="2-DEHYDRO-3-DEOXY-6-PHOSPHOGALACTONATE ALDOLASE-RELATED"/>
    <property type="match status" value="1"/>
</dbReference>
<accession>A0A6B2M045</accession>
<evidence type="ECO:0000256" key="6">
    <source>
        <dbReference type="ARBA" id="ARBA00023239"/>
    </source>
</evidence>
<keyword evidence="6 9" id="KW-0456">Lyase</keyword>